<comment type="subcellular location">
    <subcellularLocation>
        <location evidence="1">Membrane</location>
        <topology evidence="1">Single-pass membrane protein</topology>
    </subcellularLocation>
</comment>
<evidence type="ECO:0000313" key="7">
    <source>
        <dbReference type="EMBL" id="KAK7472482.1"/>
    </source>
</evidence>
<dbReference type="InterPro" id="IPR051694">
    <property type="entry name" value="Immunoregulatory_rcpt-like"/>
</dbReference>
<keyword evidence="3 6" id="KW-1133">Transmembrane helix</keyword>
<keyword evidence="4 6" id="KW-0472">Membrane</keyword>
<keyword evidence="2 6" id="KW-0812">Transmembrane</keyword>
<feature type="compositionally biased region" description="Basic and acidic residues" evidence="5">
    <location>
        <begin position="228"/>
        <end position="238"/>
    </location>
</feature>
<organism evidence="7 8">
    <name type="scientific">Marasmiellus scandens</name>
    <dbReference type="NCBI Taxonomy" id="2682957"/>
    <lineage>
        <taxon>Eukaryota</taxon>
        <taxon>Fungi</taxon>
        <taxon>Dikarya</taxon>
        <taxon>Basidiomycota</taxon>
        <taxon>Agaricomycotina</taxon>
        <taxon>Agaricomycetes</taxon>
        <taxon>Agaricomycetidae</taxon>
        <taxon>Agaricales</taxon>
        <taxon>Marasmiineae</taxon>
        <taxon>Omphalotaceae</taxon>
        <taxon>Marasmiellus</taxon>
    </lineage>
</organism>
<evidence type="ECO:0000256" key="5">
    <source>
        <dbReference type="SAM" id="MobiDB-lite"/>
    </source>
</evidence>
<feature type="compositionally biased region" description="Low complexity" evidence="5">
    <location>
        <begin position="19"/>
        <end position="99"/>
    </location>
</feature>
<gene>
    <name evidence="7" type="ORF">VKT23_000597</name>
</gene>
<evidence type="ECO:0000256" key="3">
    <source>
        <dbReference type="ARBA" id="ARBA00022989"/>
    </source>
</evidence>
<feature type="transmembrane region" description="Helical" evidence="6">
    <location>
        <begin position="104"/>
        <end position="129"/>
    </location>
</feature>
<evidence type="ECO:0000256" key="6">
    <source>
        <dbReference type="SAM" id="Phobius"/>
    </source>
</evidence>
<comment type="caution">
    <text evidence="7">The sequence shown here is derived from an EMBL/GenBank/DDBJ whole genome shotgun (WGS) entry which is preliminary data.</text>
</comment>
<proteinExistence type="predicted"/>
<dbReference type="Proteomes" id="UP001498398">
    <property type="component" value="Unassembled WGS sequence"/>
</dbReference>
<feature type="region of interest" description="Disordered" evidence="5">
    <location>
        <begin position="186"/>
        <end position="262"/>
    </location>
</feature>
<evidence type="ECO:0000256" key="2">
    <source>
        <dbReference type="ARBA" id="ARBA00022692"/>
    </source>
</evidence>
<evidence type="ECO:0000256" key="1">
    <source>
        <dbReference type="ARBA" id="ARBA00004167"/>
    </source>
</evidence>
<name>A0ABR1K5K0_9AGAR</name>
<dbReference type="PANTHER" id="PTHR15549">
    <property type="entry name" value="PAIRED IMMUNOGLOBULIN-LIKE TYPE 2 RECEPTOR"/>
    <property type="match status" value="1"/>
</dbReference>
<sequence length="375" mass="39030">MFVPTSTLDQLEIYIRQESSTSTGSTSSSTSASTTTTSRSSSSTSSSTSESSSSASLSSSLSSGSASSTTSSISSSSSSSSTSRSSASASPTGSPSSSSNKAKLVGGIVGGVIGGLIVFILLSVLFSAWRRRRNDARKRPRGSVFFDAKKVKKEGDDEALNQFLSSPSLNPRTVSNHTESMTSVPLLSVPFNDGHRGTEHDNSSSTSRTATPTNLEEERRLRSPYSVDEGHRDDEFGHNPENSSTSLPMPSPYSEHGHGHFMDENDFNVSELAMPTPVFAAASRGNDFRRMSLVRSDFSLAALEAATTPKSLSPNLDPVSVGPSEAIPSSASLPVAALGESEVGGLAVSKPVTSTDELHNTAASSNTQGTTHAAS</sequence>
<evidence type="ECO:0000256" key="4">
    <source>
        <dbReference type="ARBA" id="ARBA00023136"/>
    </source>
</evidence>
<keyword evidence="8" id="KW-1185">Reference proteome</keyword>
<feature type="region of interest" description="Disordered" evidence="5">
    <location>
        <begin position="1"/>
        <end position="100"/>
    </location>
</feature>
<reference evidence="7 8" key="1">
    <citation type="submission" date="2024-01" db="EMBL/GenBank/DDBJ databases">
        <title>A draft genome for the cacao thread blight pathogen Marasmiellus scandens.</title>
        <authorList>
            <person name="Baruah I.K."/>
            <person name="Leung J."/>
            <person name="Bukari Y."/>
            <person name="Amoako-Attah I."/>
            <person name="Meinhardt L.W."/>
            <person name="Bailey B.A."/>
            <person name="Cohen S.P."/>
        </authorList>
    </citation>
    <scope>NUCLEOTIDE SEQUENCE [LARGE SCALE GENOMIC DNA]</scope>
    <source>
        <strain evidence="7 8">GH-19</strain>
    </source>
</reference>
<feature type="compositionally biased region" description="Polar residues" evidence="5">
    <location>
        <begin position="351"/>
        <end position="375"/>
    </location>
</feature>
<dbReference type="EMBL" id="JBANRG010000001">
    <property type="protein sequence ID" value="KAK7472482.1"/>
    <property type="molecule type" value="Genomic_DNA"/>
</dbReference>
<feature type="compositionally biased region" description="Polar residues" evidence="5">
    <location>
        <begin position="203"/>
        <end position="214"/>
    </location>
</feature>
<feature type="region of interest" description="Disordered" evidence="5">
    <location>
        <begin position="347"/>
        <end position="375"/>
    </location>
</feature>
<protein>
    <submittedName>
        <fullName evidence="7">Uncharacterized protein</fullName>
    </submittedName>
</protein>
<accession>A0ABR1K5K0</accession>
<feature type="compositionally biased region" description="Basic and acidic residues" evidence="5">
    <location>
        <begin position="193"/>
        <end position="202"/>
    </location>
</feature>
<evidence type="ECO:0000313" key="8">
    <source>
        <dbReference type="Proteomes" id="UP001498398"/>
    </source>
</evidence>